<dbReference type="PATRIC" id="fig|1333534.5.peg.3705"/>
<dbReference type="Gene3D" id="3.55.50.10">
    <property type="entry name" value="Baseplate protein-like domains"/>
    <property type="match status" value="1"/>
</dbReference>
<dbReference type="OrthoDB" id="1878078at2"/>
<sequence>MIHYHQLKVVSPFYIQRITDLTLEWKPGEHGRMTLHAISEEARQTSAVLGASAEDEIHLFYSEGGQDIPLFKGTVNHVALSHIQGVHQVVIEGVSSSYQMDIEKKKRSFPEANQTYPELVSKVMQDYPNSDALPSAGEQGAVGDAILQYDETDWELLKRLASRLQAVIVCDILEAAGPKIYFGMPQGTARTLPAGTAYTARKNLTAYKRAGGAEAGLHDTDFFEYEVETGERYAIGDQVRSDGLE</sequence>
<protein>
    <submittedName>
        <fullName evidence="1">Uncharacterized protein</fullName>
    </submittedName>
</protein>
<dbReference type="HOGENOM" id="CLU_030496_0_0_9"/>
<reference evidence="1 2" key="1">
    <citation type="submission" date="2015-03" db="EMBL/GenBank/DDBJ databases">
        <authorList>
            <person name="Abdul Halim M."/>
        </authorList>
    </citation>
    <scope>NUCLEOTIDE SEQUENCE [LARGE SCALE GENOMIC DNA]</scope>
    <source>
        <strain evidence="1 2">ATCC 35681</strain>
    </source>
</reference>
<evidence type="ECO:0000313" key="2">
    <source>
        <dbReference type="Proteomes" id="UP000034189"/>
    </source>
</evidence>
<dbReference type="Proteomes" id="UP000034189">
    <property type="component" value="Chromosome"/>
</dbReference>
<evidence type="ECO:0000313" key="1">
    <source>
        <dbReference type="EMBL" id="AKG36019.1"/>
    </source>
</evidence>
<proteinExistence type="predicted"/>
<gene>
    <name evidence="1" type="ORF">VK70_16830</name>
</gene>
<dbReference type="AlphaFoldDB" id="A0A0F7FCG4"/>
<dbReference type="SUPFAM" id="SSF69279">
    <property type="entry name" value="Phage tail proteins"/>
    <property type="match status" value="1"/>
</dbReference>
<dbReference type="EMBL" id="CP011114">
    <property type="protein sequence ID" value="AKG36019.1"/>
    <property type="molecule type" value="Genomic_DNA"/>
</dbReference>
<dbReference type="RefSeq" id="WP_046723546.1">
    <property type="nucleotide sequence ID" value="NZ_CP011114.1"/>
</dbReference>
<reference evidence="1 2" key="2">
    <citation type="journal article" date="2016" name="Genome Announc.">
        <title>Genome Sequence of a Gram-Positive Diazotroph, Paenibacillus durus Type Strain ATCC 35681.</title>
        <authorList>
            <person name="Halim M.A."/>
            <person name="Rahman A.Y."/>
            <person name="Sim K.S."/>
            <person name="Yam H.C."/>
            <person name="Rahim A.A."/>
            <person name="Ghazali A.H."/>
            <person name="Najimudin N."/>
        </authorList>
    </citation>
    <scope>NUCLEOTIDE SEQUENCE [LARGE SCALE GENOMIC DNA]</scope>
    <source>
        <strain evidence="1 2">ATCC 35681</strain>
    </source>
</reference>
<organism evidence="1 2">
    <name type="scientific">Paenibacillus durus ATCC 35681</name>
    <dbReference type="NCBI Taxonomy" id="1333534"/>
    <lineage>
        <taxon>Bacteria</taxon>
        <taxon>Bacillati</taxon>
        <taxon>Bacillota</taxon>
        <taxon>Bacilli</taxon>
        <taxon>Bacillales</taxon>
        <taxon>Paenibacillaceae</taxon>
        <taxon>Paenibacillus</taxon>
    </lineage>
</organism>
<accession>A0A0F7FCG4</accession>
<name>A0A0F7FCG4_PAEDU</name>